<sequence length="134" mass="15257">MQIAKLDWAIPKNISEIVAAEEMWEDERWSPLLLTVIGGTSYKGRDIPLSWQIEFEPSDELFDEANQKIEALGVEPDGYGWANVIASVVAKYHPELADELQFGDTEEDACVVWVESEESCQTLMYVIWSLVHDH</sequence>
<proteinExistence type="predicted"/>
<organism evidence="1 2">
    <name type="scientific">Massilia eburnea</name>
    <dbReference type="NCBI Taxonomy" id="1776165"/>
    <lineage>
        <taxon>Bacteria</taxon>
        <taxon>Pseudomonadati</taxon>
        <taxon>Pseudomonadota</taxon>
        <taxon>Betaproteobacteria</taxon>
        <taxon>Burkholderiales</taxon>
        <taxon>Oxalobacteraceae</taxon>
        <taxon>Telluria group</taxon>
        <taxon>Massilia</taxon>
    </lineage>
</organism>
<protein>
    <submittedName>
        <fullName evidence="1">Uncharacterized protein</fullName>
    </submittedName>
</protein>
<name>A0A6L6QI32_9BURK</name>
<dbReference type="RefSeq" id="WP_155454719.1">
    <property type="nucleotide sequence ID" value="NZ_WNKX01000009.1"/>
</dbReference>
<evidence type="ECO:0000313" key="1">
    <source>
        <dbReference type="EMBL" id="MTW11770.1"/>
    </source>
</evidence>
<dbReference type="OrthoDB" id="283017at2"/>
<dbReference type="Pfam" id="PF15595">
    <property type="entry name" value="Imm51"/>
    <property type="match status" value="1"/>
</dbReference>
<dbReference type="InterPro" id="IPR028956">
    <property type="entry name" value="Imm51"/>
</dbReference>
<dbReference type="Proteomes" id="UP000472320">
    <property type="component" value="Unassembled WGS sequence"/>
</dbReference>
<keyword evidence="2" id="KW-1185">Reference proteome</keyword>
<dbReference type="AlphaFoldDB" id="A0A6L6QI32"/>
<comment type="caution">
    <text evidence="1">The sequence shown here is derived from an EMBL/GenBank/DDBJ whole genome shotgun (WGS) entry which is preliminary data.</text>
</comment>
<dbReference type="EMBL" id="WNKX01000009">
    <property type="protein sequence ID" value="MTW11770.1"/>
    <property type="molecule type" value="Genomic_DNA"/>
</dbReference>
<accession>A0A6L6QI32</accession>
<reference evidence="1 2" key="1">
    <citation type="submission" date="2019-11" db="EMBL/GenBank/DDBJ databases">
        <title>Type strains purchased from KCTC, JCM and DSMZ.</title>
        <authorList>
            <person name="Lu H."/>
        </authorList>
    </citation>
    <scope>NUCLEOTIDE SEQUENCE [LARGE SCALE GENOMIC DNA]</scope>
    <source>
        <strain evidence="1 2">JCM 31587</strain>
    </source>
</reference>
<evidence type="ECO:0000313" key="2">
    <source>
        <dbReference type="Proteomes" id="UP000472320"/>
    </source>
</evidence>
<gene>
    <name evidence="1" type="ORF">GM658_14285</name>
</gene>